<comment type="similarity">
    <text evidence="1">Belongs to the PPR family. P subfamily.</text>
</comment>
<evidence type="ECO:0000256" key="3">
    <source>
        <dbReference type="PROSITE-ProRule" id="PRU00708"/>
    </source>
</evidence>
<dbReference type="Pfam" id="PF12854">
    <property type="entry name" value="PPR_1"/>
    <property type="match status" value="1"/>
</dbReference>
<feature type="repeat" description="PPR" evidence="3">
    <location>
        <begin position="138"/>
        <end position="172"/>
    </location>
</feature>
<dbReference type="Pfam" id="PF13041">
    <property type="entry name" value="PPR_2"/>
    <property type="match status" value="2"/>
</dbReference>
<proteinExistence type="inferred from homology"/>
<dbReference type="InterPro" id="IPR011990">
    <property type="entry name" value="TPR-like_helical_dom_sf"/>
</dbReference>
<dbReference type="Gramene" id="evm.model.06.744">
    <property type="protein sequence ID" value="cds.evm.model.06.744"/>
    <property type="gene ID" value="evm.TU.06.744"/>
</dbReference>
<feature type="repeat" description="PPR" evidence="3">
    <location>
        <begin position="383"/>
        <end position="417"/>
    </location>
</feature>
<dbReference type="Pfam" id="PF03634">
    <property type="entry name" value="TCP"/>
    <property type="match status" value="1"/>
</dbReference>
<dbReference type="InterPro" id="IPR017887">
    <property type="entry name" value="TF_TCP_subgr"/>
</dbReference>
<feature type="repeat" description="PPR" evidence="3">
    <location>
        <begin position="208"/>
        <end position="242"/>
    </location>
</feature>
<accession>A0A803PZR0</accession>
<dbReference type="OMA" id="NADTYCP"/>
<feature type="region of interest" description="Disordered" evidence="4">
    <location>
        <begin position="528"/>
        <end position="556"/>
    </location>
</feature>
<name>A0A803PZR0_CANSA</name>
<feature type="repeat" description="PPR" evidence="3">
    <location>
        <begin position="348"/>
        <end position="382"/>
    </location>
</feature>
<dbReference type="PROSITE" id="PS51375">
    <property type="entry name" value="PPR"/>
    <property type="match status" value="6"/>
</dbReference>
<dbReference type="EnsemblPlants" id="evm.model.06.744">
    <property type="protein sequence ID" value="cds.evm.model.06.744"/>
    <property type="gene ID" value="evm.TU.06.744"/>
</dbReference>
<evidence type="ECO:0000256" key="1">
    <source>
        <dbReference type="ARBA" id="ARBA00007626"/>
    </source>
</evidence>
<evidence type="ECO:0000313" key="7">
    <source>
        <dbReference type="Proteomes" id="UP000596661"/>
    </source>
</evidence>
<dbReference type="EMBL" id="UZAU01000575">
    <property type="status" value="NOT_ANNOTATED_CDS"/>
    <property type="molecule type" value="Genomic_DNA"/>
</dbReference>
<dbReference type="PROSITE" id="PS51369">
    <property type="entry name" value="TCP"/>
    <property type="match status" value="1"/>
</dbReference>
<keyword evidence="7" id="KW-1185">Reference proteome</keyword>
<dbReference type="PANTHER" id="PTHR47939">
    <property type="entry name" value="MEMBRANE-ASSOCIATED SALT-INDUCIBLE PROTEIN-LIKE"/>
    <property type="match status" value="1"/>
</dbReference>
<feature type="repeat" description="PPR" evidence="3">
    <location>
        <begin position="313"/>
        <end position="347"/>
    </location>
</feature>
<reference evidence="6" key="2">
    <citation type="submission" date="2021-03" db="UniProtKB">
        <authorList>
            <consortium name="EnsemblPlants"/>
        </authorList>
    </citation>
    <scope>IDENTIFICATION</scope>
</reference>
<feature type="compositionally biased region" description="Polar residues" evidence="4">
    <location>
        <begin position="534"/>
        <end position="556"/>
    </location>
</feature>
<dbReference type="PANTHER" id="PTHR47939:SF3">
    <property type="entry name" value="REPEAT-CONTAINING PROTEIN, PUTATIVE-RELATED"/>
    <property type="match status" value="1"/>
</dbReference>
<sequence>MSIRKVIPNLKTVKMLHPPKPFLEILNVVCSNTPISSSSFSSISNLDLKTLHLILSDPYVNDSNCLKLFNFVIKNQSLISFKPDLQAHLTLFRRLVEARNFSQAENLFRSVLIDENSRYPFPAITSTLEILCETSLIKAKSFNVMLKVYSDSGKFDQVLEVFDYMKNNGIEIDGRTCTVHLLTLKKADQVELSLDFLYRMLKSNVNVSEYSLSVVVAGLCWNGEIKRSRELVQAMVSRGITLSTITLNTMLDACSKRSNFVELDLILGLMEKEGLRFNVNTYRILVSGFTSIGKVKEAESLVKGMHDKGMKVETHLYNLIIYGYCRACCTESACWVFDEMAEKNVVPNYDTYLAVISGLCNSGEMGKALEYLKDMQKKKIEVDDIMFNTLIEGFGNKGLIKEAYELLLVMEMVGFEAELSVCDKVSFIPSLSHPRRVTGVDKENVIMDDNSEIQKPVRQNASTKKHLNPKPAKDRHTKIDGRDCRIRLPATCAARVFQLTRELGHKTEGQTIAWLLEHAGASINVTATEEKDGVSSSKDVPSDNIESSLVKNESSGFSRVQQAPNFEIDHLLSNFDFEMGILQPLLMAEAKDEETRENITKM</sequence>
<feature type="repeat" description="PPR" evidence="3">
    <location>
        <begin position="278"/>
        <end position="312"/>
    </location>
</feature>
<evidence type="ECO:0000256" key="2">
    <source>
        <dbReference type="ARBA" id="ARBA00022737"/>
    </source>
</evidence>
<reference evidence="6" key="1">
    <citation type="submission" date="2018-11" db="EMBL/GenBank/DDBJ databases">
        <authorList>
            <person name="Grassa J C."/>
        </authorList>
    </citation>
    <scope>NUCLEOTIDE SEQUENCE [LARGE SCALE GENOMIC DNA]</scope>
</reference>
<dbReference type="InterPro" id="IPR050667">
    <property type="entry name" value="PPR-containing_protein"/>
</dbReference>
<evidence type="ECO:0000313" key="6">
    <source>
        <dbReference type="EnsemblPlants" id="cds.evm.model.06.744"/>
    </source>
</evidence>
<dbReference type="InterPro" id="IPR002885">
    <property type="entry name" value="PPR_rpt"/>
</dbReference>
<protein>
    <recommendedName>
        <fullName evidence="5">TCP domain-containing protein</fullName>
    </recommendedName>
</protein>
<evidence type="ECO:0000256" key="4">
    <source>
        <dbReference type="SAM" id="MobiDB-lite"/>
    </source>
</evidence>
<dbReference type="Pfam" id="PF13812">
    <property type="entry name" value="PPR_3"/>
    <property type="match status" value="1"/>
</dbReference>
<feature type="domain" description="TCP" evidence="5">
    <location>
        <begin position="472"/>
        <end position="526"/>
    </location>
</feature>
<dbReference type="NCBIfam" id="TIGR00756">
    <property type="entry name" value="PPR"/>
    <property type="match status" value="5"/>
</dbReference>
<dbReference type="Gene3D" id="1.25.40.10">
    <property type="entry name" value="Tetratricopeptide repeat domain"/>
    <property type="match status" value="2"/>
</dbReference>
<organism evidence="6 7">
    <name type="scientific">Cannabis sativa</name>
    <name type="common">Hemp</name>
    <name type="synonym">Marijuana</name>
    <dbReference type="NCBI Taxonomy" id="3483"/>
    <lineage>
        <taxon>Eukaryota</taxon>
        <taxon>Viridiplantae</taxon>
        <taxon>Streptophyta</taxon>
        <taxon>Embryophyta</taxon>
        <taxon>Tracheophyta</taxon>
        <taxon>Spermatophyta</taxon>
        <taxon>Magnoliopsida</taxon>
        <taxon>eudicotyledons</taxon>
        <taxon>Gunneridae</taxon>
        <taxon>Pentapetalae</taxon>
        <taxon>rosids</taxon>
        <taxon>fabids</taxon>
        <taxon>Rosales</taxon>
        <taxon>Cannabaceae</taxon>
        <taxon>Cannabis</taxon>
    </lineage>
</organism>
<dbReference type="AlphaFoldDB" id="A0A803PZR0"/>
<keyword evidence="2" id="KW-0677">Repeat</keyword>
<dbReference type="Proteomes" id="UP000596661">
    <property type="component" value="Chromosome 6"/>
</dbReference>
<evidence type="ECO:0000259" key="5">
    <source>
        <dbReference type="PROSITE" id="PS51369"/>
    </source>
</evidence>
<feature type="region of interest" description="Disordered" evidence="4">
    <location>
        <begin position="457"/>
        <end position="478"/>
    </location>
</feature>